<accession>A0A176WJ46</accession>
<dbReference type="Proteomes" id="UP000077202">
    <property type="component" value="Unassembled WGS sequence"/>
</dbReference>
<comment type="caution">
    <text evidence="1">The sequence shown here is derived from an EMBL/GenBank/DDBJ whole genome shotgun (WGS) entry which is preliminary data.</text>
</comment>
<reference evidence="1" key="1">
    <citation type="submission" date="2016-03" db="EMBL/GenBank/DDBJ databases">
        <title>Mechanisms controlling the formation of the plant cell surface in tip-growing cells are functionally conserved among land plants.</title>
        <authorList>
            <person name="Honkanen S."/>
            <person name="Jones V.A."/>
            <person name="Morieri G."/>
            <person name="Champion C."/>
            <person name="Hetherington A.J."/>
            <person name="Kelly S."/>
            <person name="Saint-Marcoux D."/>
            <person name="Proust H."/>
            <person name="Prescott H."/>
            <person name="Dolan L."/>
        </authorList>
    </citation>
    <scope>NUCLEOTIDE SEQUENCE [LARGE SCALE GENOMIC DNA]</scope>
    <source>
        <tissue evidence="1">Whole gametophyte</tissue>
    </source>
</reference>
<gene>
    <name evidence="1" type="ORF">AXG93_3017s1360</name>
</gene>
<keyword evidence="2" id="KW-1185">Reference proteome</keyword>
<proteinExistence type="predicted"/>
<dbReference type="AlphaFoldDB" id="A0A176WJ46"/>
<name>A0A176WJ46_MARPO</name>
<dbReference type="EMBL" id="LVLJ01000840">
    <property type="protein sequence ID" value="OAE32365.1"/>
    <property type="molecule type" value="Genomic_DNA"/>
</dbReference>
<evidence type="ECO:0000313" key="2">
    <source>
        <dbReference type="Proteomes" id="UP000077202"/>
    </source>
</evidence>
<protein>
    <submittedName>
        <fullName evidence="1">Uncharacterized protein</fullName>
    </submittedName>
</protein>
<sequence length="139" mass="15173">MRSTLPPGDLETTELRQGGAVSGWSKIIRARNPHFMPVSPNVFCPAILIPWIRREVSPSFPPPFLSEGGGWDGVLMGRAPWNSDWVWSSGSTVMMALGSTPSTEGFLLSQVSSHDKVISIQPFQATGVYSAVLNAWAMW</sequence>
<organism evidence="1 2">
    <name type="scientific">Marchantia polymorpha subsp. ruderalis</name>
    <dbReference type="NCBI Taxonomy" id="1480154"/>
    <lineage>
        <taxon>Eukaryota</taxon>
        <taxon>Viridiplantae</taxon>
        <taxon>Streptophyta</taxon>
        <taxon>Embryophyta</taxon>
        <taxon>Marchantiophyta</taxon>
        <taxon>Marchantiopsida</taxon>
        <taxon>Marchantiidae</taxon>
        <taxon>Marchantiales</taxon>
        <taxon>Marchantiaceae</taxon>
        <taxon>Marchantia</taxon>
    </lineage>
</organism>
<evidence type="ECO:0000313" key="1">
    <source>
        <dbReference type="EMBL" id="OAE32365.1"/>
    </source>
</evidence>